<dbReference type="EMBL" id="JAJJPB010000023">
    <property type="protein sequence ID" value="MCC9296107.1"/>
    <property type="molecule type" value="Genomic_DNA"/>
</dbReference>
<evidence type="ECO:0000259" key="1">
    <source>
        <dbReference type="Pfam" id="PF09818"/>
    </source>
</evidence>
<feature type="domain" description="ATPase of the ABC class N-terminal" evidence="2">
    <location>
        <begin position="6"/>
        <end position="165"/>
    </location>
</feature>
<dbReference type="InterPro" id="IPR027417">
    <property type="entry name" value="P-loop_NTPase"/>
</dbReference>
<dbReference type="InterPro" id="IPR046834">
    <property type="entry name" value="ABC_ATPase_C"/>
</dbReference>
<gene>
    <name evidence="4" type="ORF">LN736_14700</name>
</gene>
<feature type="domain" description="ATPase of the ABC class C-terminal" evidence="1">
    <location>
        <begin position="171"/>
        <end position="452"/>
    </location>
</feature>
<feature type="domain" description="MRB1590-like C-terminal" evidence="3">
    <location>
        <begin position="468"/>
        <end position="569"/>
    </location>
</feature>
<organism evidence="4 5">
    <name type="scientific">Clostridium aromativorans</name>
    <dbReference type="NCBI Taxonomy" id="2836848"/>
    <lineage>
        <taxon>Bacteria</taxon>
        <taxon>Bacillati</taxon>
        <taxon>Bacillota</taxon>
        <taxon>Clostridia</taxon>
        <taxon>Eubacteriales</taxon>
        <taxon>Clostridiaceae</taxon>
        <taxon>Clostridium</taxon>
    </lineage>
</organism>
<sequence>MKNYRELQQLLLSIDGRGYSAYKELRGEYNFGKYVLSVDHVQSDPFAPPSKARIIMSRKEAGFPEEFLNSKYKIIAVSDFLTRTFSHNIKNFNGAPNIKKLSTFLSIDTCGQEMLERTSAVIKQDHIEARFEVELPASGRRIRGKSAVEIFFDILPGIVNSSLLFKNINGTKLKKQIDLILDQEFIREELNKKGLIAFIANGAILPRENGISDRPLKEAGAVPFKSPESLEIELSLPNHGTIKGMGIPEGITLIVGGGYHGKSTLLKALELGIYNHIPGDGREYVITRNDAVKIRAEDGRRVEKVNISPFINNLPNNKDTLKFSTDNASGSTSQAANVMEALECGSKLLLIDEDTSATNFMIRDGRMQKLVSKDKEPITPFIDKIRQLYHQYKVSTILIVGGSGDYFDVADHIIMMDEYIPKEVTEQAKNIADSSGYKREKSGETIFGDITPRIPLKSSFAHTGRSFKIKAKGKHIVLYGRSSIDLSALEQLIDSSQTNCIALMLDFISSKLINDKTSISQVADALFRQIETSGLDFLSPHTGHPGNLALPRKYELCGAINRYRGLKMKE</sequence>
<protein>
    <submittedName>
        <fullName evidence="4">ABC-ATPase domain-containing protein</fullName>
    </submittedName>
</protein>
<evidence type="ECO:0000313" key="5">
    <source>
        <dbReference type="Proteomes" id="UP001165422"/>
    </source>
</evidence>
<dbReference type="Pfam" id="PF21117">
    <property type="entry name" value="MRB1590_C"/>
    <property type="match status" value="1"/>
</dbReference>
<proteinExistence type="predicted"/>
<dbReference type="PANTHER" id="PTHR38149:SF1">
    <property type="entry name" value="ATPASE"/>
    <property type="match status" value="1"/>
</dbReference>
<comment type="caution">
    <text evidence="4">The sequence shown here is derived from an EMBL/GenBank/DDBJ whole genome shotgun (WGS) entry which is preliminary data.</text>
</comment>
<evidence type="ECO:0000259" key="2">
    <source>
        <dbReference type="Pfam" id="PF20446"/>
    </source>
</evidence>
<dbReference type="InterPro" id="IPR019195">
    <property type="entry name" value="ABC_ATPase_put"/>
</dbReference>
<dbReference type="Pfam" id="PF09818">
    <property type="entry name" value="ABC_ATPase"/>
    <property type="match status" value="1"/>
</dbReference>
<dbReference type="InterPro" id="IPR046833">
    <property type="entry name" value="ABC_N"/>
</dbReference>
<dbReference type="InterPro" id="IPR049069">
    <property type="entry name" value="MRB1590-like_C"/>
</dbReference>
<dbReference type="PANTHER" id="PTHR38149">
    <property type="entry name" value="ATPASE"/>
    <property type="match status" value="1"/>
</dbReference>
<evidence type="ECO:0000259" key="3">
    <source>
        <dbReference type="Pfam" id="PF21117"/>
    </source>
</evidence>
<dbReference type="Gene3D" id="3.40.50.300">
    <property type="entry name" value="P-loop containing nucleotide triphosphate hydrolases"/>
    <property type="match status" value="1"/>
</dbReference>
<evidence type="ECO:0000313" key="4">
    <source>
        <dbReference type="EMBL" id="MCC9296107.1"/>
    </source>
</evidence>
<accession>A0ABS8N8H0</accession>
<dbReference type="Proteomes" id="UP001165422">
    <property type="component" value="Unassembled WGS sequence"/>
</dbReference>
<dbReference type="RefSeq" id="WP_229981833.1">
    <property type="nucleotide sequence ID" value="NZ_JAJJPB010000023.1"/>
</dbReference>
<dbReference type="Pfam" id="PF20446">
    <property type="entry name" value="ABC_N"/>
    <property type="match status" value="1"/>
</dbReference>
<name>A0ABS8N8H0_9CLOT</name>
<keyword evidence="5" id="KW-1185">Reference proteome</keyword>
<reference evidence="4" key="1">
    <citation type="submission" date="2021-11" db="EMBL/GenBank/DDBJ databases">
        <authorList>
            <person name="Qingchun L."/>
            <person name="Dong Z."/>
            <person name="Zongwei Q."/>
            <person name="Jia Z."/>
            <person name="Duotao L."/>
        </authorList>
    </citation>
    <scope>NUCLEOTIDE SEQUENCE</scope>
    <source>
        <strain evidence="4">WLY-B-L2</strain>
    </source>
</reference>
<dbReference type="SUPFAM" id="SSF52540">
    <property type="entry name" value="P-loop containing nucleoside triphosphate hydrolases"/>
    <property type="match status" value="1"/>
</dbReference>